<keyword evidence="1" id="KW-0175">Coiled coil</keyword>
<protein>
    <submittedName>
        <fullName evidence="2">Uncharacterized protein</fullName>
    </submittedName>
</protein>
<reference evidence="2" key="1">
    <citation type="journal article" date="2020" name="mSystems">
        <title>Genome- and Community-Level Interaction Insights into Carbon Utilization and Element Cycling Functions of Hydrothermarchaeota in Hydrothermal Sediment.</title>
        <authorList>
            <person name="Zhou Z."/>
            <person name="Liu Y."/>
            <person name="Xu W."/>
            <person name="Pan J."/>
            <person name="Luo Z.H."/>
            <person name="Li M."/>
        </authorList>
    </citation>
    <scope>NUCLEOTIDE SEQUENCE [LARGE SCALE GENOMIC DNA]</scope>
    <source>
        <strain evidence="2">SpSt-87</strain>
    </source>
</reference>
<comment type="caution">
    <text evidence="2">The sequence shown here is derived from an EMBL/GenBank/DDBJ whole genome shotgun (WGS) entry which is preliminary data.</text>
</comment>
<evidence type="ECO:0000256" key="1">
    <source>
        <dbReference type="SAM" id="Coils"/>
    </source>
</evidence>
<organism evidence="2">
    <name type="scientific">Archaeoglobus fulgidus</name>
    <dbReference type="NCBI Taxonomy" id="2234"/>
    <lineage>
        <taxon>Archaea</taxon>
        <taxon>Methanobacteriati</taxon>
        <taxon>Methanobacteriota</taxon>
        <taxon>Archaeoglobi</taxon>
        <taxon>Archaeoglobales</taxon>
        <taxon>Archaeoglobaceae</taxon>
        <taxon>Archaeoglobus</taxon>
    </lineage>
</organism>
<dbReference type="AlphaFoldDB" id="A0A7C3MBW4"/>
<proteinExistence type="predicted"/>
<name>A0A7C3MBW4_ARCFL</name>
<evidence type="ECO:0000313" key="2">
    <source>
        <dbReference type="EMBL" id="HFW33237.1"/>
    </source>
</evidence>
<accession>A0A7C3MBW4</accession>
<sequence length="178" mass="20921">MPKPNRGKTETIKERAIYVYLPSMEMAEDWKRRAEKAGVSISKFVIERVEDSIRREGEEGYISRVELIKRLKEAEEEIRKLKAENNLLRKLVENLDRELKLYRAKPFAEESFEGIRKFDRELIKLLKRGGSYSEEEILANLNIDPSDSELVKAVGRQLEILEEYGIVEYTGRGWRWKG</sequence>
<gene>
    <name evidence="2" type="ORF">ENW66_09890</name>
</gene>
<feature type="coiled-coil region" evidence="1">
    <location>
        <begin position="64"/>
        <end position="105"/>
    </location>
</feature>
<dbReference type="EMBL" id="DTLB01000052">
    <property type="protein sequence ID" value="HFW33237.1"/>
    <property type="molecule type" value="Genomic_DNA"/>
</dbReference>